<dbReference type="PhylomeDB" id="A0A1B0G471"/>
<organism evidence="3 4">
    <name type="scientific">Glossina morsitans morsitans</name>
    <name type="common">Savannah tsetse fly</name>
    <dbReference type="NCBI Taxonomy" id="37546"/>
    <lineage>
        <taxon>Eukaryota</taxon>
        <taxon>Metazoa</taxon>
        <taxon>Ecdysozoa</taxon>
        <taxon>Arthropoda</taxon>
        <taxon>Hexapoda</taxon>
        <taxon>Insecta</taxon>
        <taxon>Pterygota</taxon>
        <taxon>Neoptera</taxon>
        <taxon>Endopterygota</taxon>
        <taxon>Diptera</taxon>
        <taxon>Brachycera</taxon>
        <taxon>Muscomorpha</taxon>
        <taxon>Hippoboscoidea</taxon>
        <taxon>Glossinidae</taxon>
        <taxon>Glossina</taxon>
    </lineage>
</organism>
<accession>A0A1B0G471</accession>
<feature type="region of interest" description="Disordered" evidence="2">
    <location>
        <begin position="685"/>
        <end position="716"/>
    </location>
</feature>
<dbReference type="AlphaFoldDB" id="A0A1B0G471"/>
<dbReference type="Proteomes" id="UP000092444">
    <property type="component" value="Unassembled WGS sequence"/>
</dbReference>
<evidence type="ECO:0008006" key="5">
    <source>
        <dbReference type="Google" id="ProtNLM"/>
    </source>
</evidence>
<dbReference type="SUPFAM" id="SSF48371">
    <property type="entry name" value="ARM repeat"/>
    <property type="match status" value="1"/>
</dbReference>
<dbReference type="PANTHER" id="PTHR28594">
    <property type="entry name" value="ATR-INTERACTING PROTEIN"/>
    <property type="match status" value="1"/>
</dbReference>
<dbReference type="InterPro" id="IPR016024">
    <property type="entry name" value="ARM-type_fold"/>
</dbReference>
<dbReference type="EMBL" id="CCAG010018118">
    <property type="status" value="NOT_ANNOTATED_CDS"/>
    <property type="molecule type" value="Genomic_DNA"/>
</dbReference>
<feature type="compositionally biased region" description="Low complexity" evidence="2">
    <location>
        <begin position="686"/>
        <end position="707"/>
    </location>
</feature>
<evidence type="ECO:0000256" key="1">
    <source>
        <dbReference type="SAM" id="Coils"/>
    </source>
</evidence>
<protein>
    <recommendedName>
        <fullName evidence="5">ATR-interacting protein mus304</fullName>
    </recommendedName>
</protein>
<dbReference type="InterPro" id="IPR033349">
    <property type="entry name" value="ATRIP"/>
</dbReference>
<dbReference type="VEuPathDB" id="VectorBase:GMOY008118"/>
<dbReference type="GO" id="GO:0000077">
    <property type="term" value="P:DNA damage checkpoint signaling"/>
    <property type="evidence" value="ECO:0007669"/>
    <property type="project" value="InterPro"/>
</dbReference>
<proteinExistence type="predicted"/>
<sequence>MAKRIQPMKEFGRSIKKPKLDITISRSRPAPHVTCSPKKSVFWDDDDDDVILLATQEAEAAVAVEKPEIEINVPETEIIFSEFSNEASTSTQKTLRKTDLLKDLFQDDDDKLLDMVAKANDETFKKPSLLRPYQSEGTQVNRKTQAVIPKQSENLTEFVLSQSTLPSSSLPTSQSMARRQLASERQMKFLTEKVESLKKENSRLAKDLTENKAKLECQDGEASLLRDELRHLKQQMQNLKMEKIVSVEAAKNECQTKINQLSKRVELKETELRLKEVECSKIKIKYAGETQKLQQEFRAPASTSKTISNKREHRKFQMRNFQVHVTKTFSMKDCLTPGFYEPALEKGTWKKQRTLFQVELENIQTLTAQLQLLDADNLPECFIPKCIDSVCKVLPEFWSYCHSLEFPKNCLIYPYHDYTLKSSERTQMENRDSKNLLKPLEYYENEKAISLRRYLAALAVICKFVPALSLALIKCKHGEYYLLQITVEAVAKLGFSREICEHFGVLEALALLVNSMLMHMPSDIEDNYVELIISLLKHIVFTRPSPWIFREISSSLSQCAHHLPQALNFFCTNSAESAFAADRVRSTYRFTNDSCLLQVYCGLLEIAFPLCSPLPKEHFMLLSEICLRHVRFVYRCFIQPPNFIHRLLPVYDDDDDDDDDGYDDNIGKNQEIPSTSGGIAMEFESSENNTTPQPSTSTSTLTSSSTNGNDQQTNKQKSKNTCECYTKLCLSVVTLYYQLLRQWLLHQKKYLTHQIAEISNIVTQLLHLIFCDNYLTCLFRESEETTKHHLHLICQWLTISSNSLELNDISLRFLEKLRTSHIMPKDITTETNIANIALDLSEWQKFSNDDVSHLKIANTEQEAAEHANKLKLIERAADEETYFISLKGYAFDFDRSK</sequence>
<evidence type="ECO:0000313" key="3">
    <source>
        <dbReference type="EnsemblMetazoa" id="GMOY008118-PA"/>
    </source>
</evidence>
<evidence type="ECO:0000313" key="4">
    <source>
        <dbReference type="Proteomes" id="UP000092444"/>
    </source>
</evidence>
<feature type="coiled-coil region" evidence="1">
    <location>
        <begin position="180"/>
        <end position="278"/>
    </location>
</feature>
<name>A0A1B0G471_GLOMM</name>
<dbReference type="EnsemblMetazoa" id="GMOY008118-RA">
    <property type="protein sequence ID" value="GMOY008118-PA"/>
    <property type="gene ID" value="GMOY008118"/>
</dbReference>
<evidence type="ECO:0000256" key="2">
    <source>
        <dbReference type="SAM" id="MobiDB-lite"/>
    </source>
</evidence>
<keyword evidence="4" id="KW-1185">Reference proteome</keyword>
<keyword evidence="1" id="KW-0175">Coiled coil</keyword>
<dbReference type="GO" id="GO:0006281">
    <property type="term" value="P:DNA repair"/>
    <property type="evidence" value="ECO:0007669"/>
    <property type="project" value="TreeGrafter"/>
</dbReference>
<reference evidence="3" key="1">
    <citation type="submission" date="2020-05" db="UniProtKB">
        <authorList>
            <consortium name="EnsemblMetazoa"/>
        </authorList>
    </citation>
    <scope>IDENTIFICATION</scope>
    <source>
        <strain evidence="3">Yale</strain>
    </source>
</reference>
<dbReference type="PANTHER" id="PTHR28594:SF1">
    <property type="entry name" value="ATR-INTERACTING PROTEIN"/>
    <property type="match status" value="1"/>
</dbReference>